<dbReference type="FunFam" id="3.20.20.70:FF:000016">
    <property type="entry name" value="Triosephosphate isomerase"/>
    <property type="match status" value="1"/>
</dbReference>
<dbReference type="Proteomes" id="UP000298745">
    <property type="component" value="Chromosome"/>
</dbReference>
<evidence type="ECO:0000256" key="8">
    <source>
        <dbReference type="HAMAP-Rule" id="MF_00147"/>
    </source>
</evidence>
<dbReference type="GO" id="GO:0005829">
    <property type="term" value="C:cytosol"/>
    <property type="evidence" value="ECO:0007669"/>
    <property type="project" value="TreeGrafter"/>
</dbReference>
<dbReference type="OrthoDB" id="9809429at2"/>
<dbReference type="GO" id="GO:0019563">
    <property type="term" value="P:glycerol catabolic process"/>
    <property type="evidence" value="ECO:0007669"/>
    <property type="project" value="TreeGrafter"/>
</dbReference>
<comment type="pathway">
    <text evidence="1 8 9">Carbohydrate degradation; glycolysis; D-glyceraldehyde 3-phosphate from glycerone phosphate: step 1/1.</text>
</comment>
<comment type="subunit">
    <text evidence="8 9">Homodimer.</text>
</comment>
<evidence type="ECO:0000313" key="10">
    <source>
        <dbReference type="EMBL" id="QCI23845.1"/>
    </source>
</evidence>
<comment type="pathway">
    <text evidence="2">Carbohydrate metabolism; erythritol degradation.</text>
</comment>
<dbReference type="CDD" id="cd00311">
    <property type="entry name" value="TIM"/>
    <property type="match status" value="1"/>
</dbReference>
<proteinExistence type="inferred from homology"/>
<dbReference type="InterPro" id="IPR022896">
    <property type="entry name" value="TrioseP_Isoase_bac/euk"/>
</dbReference>
<feature type="active site" description="Electrophile" evidence="8">
    <location>
        <position position="96"/>
    </location>
</feature>
<dbReference type="GO" id="GO:0046166">
    <property type="term" value="P:glyceraldehyde-3-phosphate biosynthetic process"/>
    <property type="evidence" value="ECO:0007669"/>
    <property type="project" value="TreeGrafter"/>
</dbReference>
<dbReference type="InterPro" id="IPR000652">
    <property type="entry name" value="Triosephosphate_isomerase"/>
</dbReference>
<accession>A0A4D6YHL1</accession>
<evidence type="ECO:0000256" key="2">
    <source>
        <dbReference type="ARBA" id="ARBA00004939"/>
    </source>
</evidence>
<keyword evidence="6 8" id="KW-0324">Glycolysis</keyword>
<comment type="caution">
    <text evidence="8">Lacks conserved residue(s) required for the propagation of feature annotation.</text>
</comment>
<comment type="similarity">
    <text evidence="3 8 9">Belongs to the triosephosphate isomerase family.</text>
</comment>
<sequence>MKKFFIVANWKLNGNINMISSFFEYFQLYALNYLEKNTIVIAPPTVYLERVYKKIKKMNIFLGAQNVDIHLTGPFTGETSILMLEEIGAKYVIVGHSERRLWHNETDDLVAEKICLIKKLNLTPILCVGETKIDKDNGNTKKIIKNQLDCILKKLGKLAFQNIIIAYEPIWAIGTGISANPKDVQLIHEFIKNYIKKNDSSIKNIIVQYGGSVNIKNVKSFIIQPDIDGLLIGNASLNAEIFLKIVKTSHDIF</sequence>
<dbReference type="Gene3D" id="3.20.20.70">
    <property type="entry name" value="Aldolase class I"/>
    <property type="match status" value="1"/>
</dbReference>
<dbReference type="EMBL" id="CP034864">
    <property type="protein sequence ID" value="QCI23845.1"/>
    <property type="molecule type" value="Genomic_DNA"/>
</dbReference>
<dbReference type="InterPro" id="IPR013785">
    <property type="entry name" value="Aldolase_TIM"/>
</dbReference>
<dbReference type="Pfam" id="PF00121">
    <property type="entry name" value="TIM"/>
    <property type="match status" value="1"/>
</dbReference>
<dbReference type="GO" id="GO:0006096">
    <property type="term" value="P:glycolytic process"/>
    <property type="evidence" value="ECO:0007669"/>
    <property type="project" value="UniProtKB-UniRule"/>
</dbReference>
<feature type="binding site" evidence="8">
    <location>
        <begin position="9"/>
        <end position="11"/>
    </location>
    <ligand>
        <name>substrate</name>
    </ligand>
</feature>
<keyword evidence="7 8" id="KW-0413">Isomerase</keyword>
<evidence type="ECO:0000256" key="1">
    <source>
        <dbReference type="ARBA" id="ARBA00004680"/>
    </source>
</evidence>
<dbReference type="NCBIfam" id="TIGR00419">
    <property type="entry name" value="tim"/>
    <property type="match status" value="1"/>
</dbReference>
<dbReference type="EC" id="5.3.1.1" evidence="8 9"/>
<dbReference type="PROSITE" id="PS00171">
    <property type="entry name" value="TIM_1"/>
    <property type="match status" value="1"/>
</dbReference>
<evidence type="ECO:0000256" key="6">
    <source>
        <dbReference type="ARBA" id="ARBA00023152"/>
    </source>
</evidence>
<evidence type="ECO:0000256" key="4">
    <source>
        <dbReference type="ARBA" id="ARBA00022432"/>
    </source>
</evidence>
<dbReference type="PANTHER" id="PTHR21139">
    <property type="entry name" value="TRIOSEPHOSPHATE ISOMERASE"/>
    <property type="match status" value="1"/>
</dbReference>
<dbReference type="HAMAP" id="MF_00147_B">
    <property type="entry name" value="TIM_B"/>
    <property type="match status" value="1"/>
</dbReference>
<evidence type="ECO:0000256" key="5">
    <source>
        <dbReference type="ARBA" id="ARBA00022490"/>
    </source>
</evidence>
<keyword evidence="5 8" id="KW-0963">Cytoplasm</keyword>
<dbReference type="UniPathway" id="UPA00138"/>
<name>A0A4D6YHL1_9GAMM</name>
<evidence type="ECO:0000256" key="3">
    <source>
        <dbReference type="ARBA" id="ARBA00007422"/>
    </source>
</evidence>
<feature type="binding site" evidence="8">
    <location>
        <position position="174"/>
    </location>
    <ligand>
        <name>substrate</name>
    </ligand>
</feature>
<protein>
    <recommendedName>
        <fullName evidence="8 9">Triosephosphate isomerase</fullName>
        <shortName evidence="8">TIM</shortName>
        <shortName evidence="8">TPI</shortName>
        <ecNumber evidence="8 9">5.3.1.1</ecNumber>
    </recommendedName>
    <alternativeName>
        <fullName evidence="8">Triose-phosphate isomerase</fullName>
    </alternativeName>
</protein>
<dbReference type="SUPFAM" id="SSF51351">
    <property type="entry name" value="Triosephosphate isomerase (TIM)"/>
    <property type="match status" value="1"/>
</dbReference>
<dbReference type="PANTHER" id="PTHR21139:SF42">
    <property type="entry name" value="TRIOSEPHOSPHATE ISOMERASE"/>
    <property type="match status" value="1"/>
</dbReference>
<dbReference type="GO" id="GO:0006094">
    <property type="term" value="P:gluconeogenesis"/>
    <property type="evidence" value="ECO:0007669"/>
    <property type="project" value="UniProtKB-UniRule"/>
</dbReference>
<comment type="pathway">
    <text evidence="8 9">Carbohydrate biosynthesis; gluconeogenesis.</text>
</comment>
<comment type="catalytic activity">
    <reaction evidence="8 9">
        <text>D-glyceraldehyde 3-phosphate = dihydroxyacetone phosphate</text>
        <dbReference type="Rhea" id="RHEA:18585"/>
        <dbReference type="ChEBI" id="CHEBI:57642"/>
        <dbReference type="ChEBI" id="CHEBI:59776"/>
        <dbReference type="EC" id="5.3.1.1"/>
    </reaction>
</comment>
<reference evidence="10 11" key="2">
    <citation type="submission" date="2019-05" db="EMBL/GenBank/DDBJ databases">
        <title>Genome evolution of the obligate endosymbiont Buchnera aphidicola.</title>
        <authorList>
            <person name="Moran N.A."/>
        </authorList>
    </citation>
    <scope>NUCLEOTIDE SEQUENCE [LARGE SCALE GENOMIC DNA]</scope>
    <source>
        <strain evidence="10 11">Msa</strain>
    </source>
</reference>
<evidence type="ECO:0000256" key="9">
    <source>
        <dbReference type="RuleBase" id="RU363013"/>
    </source>
</evidence>
<organism evidence="10 11">
    <name type="scientific">Buchnera aphidicola</name>
    <name type="common">Macrosiphoniella sanborni</name>
    <dbReference type="NCBI Taxonomy" id="1241865"/>
    <lineage>
        <taxon>Bacteria</taxon>
        <taxon>Pseudomonadati</taxon>
        <taxon>Pseudomonadota</taxon>
        <taxon>Gammaproteobacteria</taxon>
        <taxon>Enterobacterales</taxon>
        <taxon>Erwiniaceae</taxon>
        <taxon>Buchnera</taxon>
    </lineage>
</organism>
<evidence type="ECO:0000256" key="7">
    <source>
        <dbReference type="ARBA" id="ARBA00023235"/>
    </source>
</evidence>
<dbReference type="InterPro" id="IPR020861">
    <property type="entry name" value="Triosephosphate_isomerase_AS"/>
</dbReference>
<dbReference type="InterPro" id="IPR035990">
    <property type="entry name" value="TIM_sf"/>
</dbReference>
<feature type="active site" description="Proton acceptor" evidence="8">
    <location>
        <position position="168"/>
    </location>
</feature>
<dbReference type="GO" id="GO:0004807">
    <property type="term" value="F:triose-phosphate isomerase activity"/>
    <property type="evidence" value="ECO:0007669"/>
    <property type="project" value="UniProtKB-UniRule"/>
</dbReference>
<dbReference type="AlphaFoldDB" id="A0A4D6YHL1"/>
<dbReference type="UniPathway" id="UPA00109">
    <property type="reaction ID" value="UER00189"/>
</dbReference>
<comment type="function">
    <text evidence="8">Involved in the gluconeogenesis. Catalyzes stereospecifically the conversion of dihydroxyacetone phosphate (DHAP) to D-glyceraldehyde-3-phosphate (G3P).</text>
</comment>
<dbReference type="RefSeq" id="WP_158362622.1">
    <property type="nucleotide sequence ID" value="NZ_CP034864.1"/>
</dbReference>
<dbReference type="PROSITE" id="PS51440">
    <property type="entry name" value="TIM_2"/>
    <property type="match status" value="1"/>
</dbReference>
<comment type="subcellular location">
    <subcellularLocation>
        <location evidence="8 9">Cytoplasm</location>
    </subcellularLocation>
</comment>
<reference evidence="10 11" key="1">
    <citation type="submission" date="2018-12" db="EMBL/GenBank/DDBJ databases">
        <authorList>
            <person name="Chong R.A."/>
        </authorList>
    </citation>
    <scope>NUCLEOTIDE SEQUENCE [LARGE SCALE GENOMIC DNA]</scope>
    <source>
        <strain evidence="10 11">Msa</strain>
    </source>
</reference>
<keyword evidence="4 8" id="KW-0312">Gluconeogenesis</keyword>
<gene>
    <name evidence="8" type="primary">tpiA</name>
    <name evidence="10" type="ORF">D9V74_01445</name>
</gene>
<feature type="binding site" evidence="8">
    <location>
        <position position="212"/>
    </location>
    <ligand>
        <name>substrate</name>
    </ligand>
</feature>
<evidence type="ECO:0000313" key="11">
    <source>
        <dbReference type="Proteomes" id="UP000298745"/>
    </source>
</evidence>